<dbReference type="GO" id="GO:0016787">
    <property type="term" value="F:hydrolase activity"/>
    <property type="evidence" value="ECO:0007669"/>
    <property type="project" value="UniProtKB-KW"/>
</dbReference>
<dbReference type="EMBL" id="JBJKBG010000008">
    <property type="protein sequence ID" value="KAL3729049.1"/>
    <property type="molecule type" value="Genomic_DNA"/>
</dbReference>
<keyword evidence="4" id="KW-0378">Hydrolase</keyword>
<keyword evidence="5" id="KW-0611">Plant defense</keyword>
<dbReference type="Gene3D" id="3.40.50.1820">
    <property type="entry name" value="alpha/beta hydrolase"/>
    <property type="match status" value="1"/>
</dbReference>
<dbReference type="SUPFAM" id="SSF53474">
    <property type="entry name" value="alpha/beta-Hydrolases"/>
    <property type="match status" value="1"/>
</dbReference>
<dbReference type="CDD" id="cd00519">
    <property type="entry name" value="Lipase_3"/>
    <property type="match status" value="1"/>
</dbReference>
<dbReference type="AlphaFoldDB" id="A0ABD3JMM4"/>
<dbReference type="InterPro" id="IPR041266">
    <property type="entry name" value="EDS1_EP"/>
</dbReference>
<dbReference type="Pfam" id="PF01764">
    <property type="entry name" value="Lipase_3"/>
    <property type="match status" value="1"/>
</dbReference>
<organism evidence="9 10">
    <name type="scientific">Eucalyptus globulus</name>
    <name type="common">Tasmanian blue gum</name>
    <dbReference type="NCBI Taxonomy" id="34317"/>
    <lineage>
        <taxon>Eukaryota</taxon>
        <taxon>Viridiplantae</taxon>
        <taxon>Streptophyta</taxon>
        <taxon>Embryophyta</taxon>
        <taxon>Tracheophyta</taxon>
        <taxon>Spermatophyta</taxon>
        <taxon>Magnoliopsida</taxon>
        <taxon>eudicotyledons</taxon>
        <taxon>Gunneridae</taxon>
        <taxon>Pentapetalae</taxon>
        <taxon>rosids</taxon>
        <taxon>malvids</taxon>
        <taxon>Myrtales</taxon>
        <taxon>Myrtaceae</taxon>
        <taxon>Myrtoideae</taxon>
        <taxon>Eucalypteae</taxon>
        <taxon>Eucalyptus</taxon>
    </lineage>
</organism>
<dbReference type="InterPro" id="IPR002921">
    <property type="entry name" value="Fungal_lipase-type"/>
</dbReference>
<keyword evidence="6" id="KW-0539">Nucleus</keyword>
<evidence type="ECO:0000259" key="7">
    <source>
        <dbReference type="Pfam" id="PF01764"/>
    </source>
</evidence>
<protein>
    <recommendedName>
        <fullName evidence="11">Lipase-like PAD4</fullName>
    </recommendedName>
</protein>
<evidence type="ECO:0000259" key="8">
    <source>
        <dbReference type="Pfam" id="PF18117"/>
    </source>
</evidence>
<keyword evidence="3" id="KW-0963">Cytoplasm</keyword>
<evidence type="ECO:0000256" key="2">
    <source>
        <dbReference type="ARBA" id="ARBA00004496"/>
    </source>
</evidence>
<evidence type="ECO:0000256" key="1">
    <source>
        <dbReference type="ARBA" id="ARBA00004123"/>
    </source>
</evidence>
<comment type="caution">
    <text evidence="9">The sequence shown here is derived from an EMBL/GenBank/DDBJ whole genome shotgun (WGS) entry which is preliminary data.</text>
</comment>
<reference evidence="9 10" key="1">
    <citation type="submission" date="2024-11" db="EMBL/GenBank/DDBJ databases">
        <title>Chromosome-level genome assembly of Eucalyptus globulus Labill. provides insights into its genome evolution.</title>
        <authorList>
            <person name="Li X."/>
        </authorList>
    </citation>
    <scope>NUCLEOTIDE SEQUENCE [LARGE SCALE GENOMIC DNA]</scope>
    <source>
        <strain evidence="9">CL2024</strain>
        <tissue evidence="9">Fresh tender leaves</tissue>
    </source>
</reference>
<feature type="domain" description="EDS1 EP" evidence="8">
    <location>
        <begin position="397"/>
        <end position="603"/>
    </location>
</feature>
<evidence type="ECO:0000256" key="6">
    <source>
        <dbReference type="ARBA" id="ARBA00023242"/>
    </source>
</evidence>
<name>A0ABD3JMM4_EUCGL</name>
<evidence type="ECO:0000256" key="4">
    <source>
        <dbReference type="ARBA" id="ARBA00022801"/>
    </source>
</evidence>
<evidence type="ECO:0000313" key="10">
    <source>
        <dbReference type="Proteomes" id="UP001634007"/>
    </source>
</evidence>
<sequence length="613" mass="70054">MDTEASSFETSEMLGTFLASTPLLKEAWRLCSTANAMGCGAFVVEQVGGVGYVAFSGVQELPVLGWDPNYGMLVSLDAAGHGLFPQLKYRFDREEPVMVHSGVLQLFLRHQTPSFQDKICSLLAETKSIVITGHSIGGSVAFLTALWLLSWLKSIFTPISVLCISFGSPFLGNESLSQAIIRERWGGSFCNIMLTHDIMPMLSLNQSFVLTLQWQALIRFWYTSMMSPNSMDFTNLQLIEEDKVRLFSFSMADMEHPANIGEALGGRSFWPLGNYLFCSDKGVICLDNAVSINKMMHLMLRIGSPSCVIKEHLKYGWYVERLTHQSLIRSFMEGGLSETSYEASLSMALNFAGTSQQAFIALTKDCLIMARQMGRHPNLNAANLAIRLSKVTPYRVEIEWYKAGCDKSDEQRGYYDSFKQRGASKRESHVNMNRFKLAAFWDEVIRMLDRKELPHDLHERSEWVSASQLYKLLVEPLDIAEYYRSGMHLRNGHYISNGRERRYKIFDQWCTERVVTKKLGNRRTRYANSTQDTCFWARVEEAKEWLDKIKRQSNPNNPAFLRNKLDEFETYAMKLVDNKEVSVDVVAKNSSFSLWLKEWRATKSQISPFKRIN</sequence>
<dbReference type="InterPro" id="IPR029058">
    <property type="entry name" value="AB_hydrolase_fold"/>
</dbReference>
<gene>
    <name evidence="9" type="ORF">ACJRO7_033620</name>
</gene>
<proteinExistence type="predicted"/>
<evidence type="ECO:0008006" key="11">
    <source>
        <dbReference type="Google" id="ProtNLM"/>
    </source>
</evidence>
<accession>A0ABD3JMM4</accession>
<feature type="domain" description="Fungal lipase-type" evidence="7">
    <location>
        <begin position="86"/>
        <end position="204"/>
    </location>
</feature>
<dbReference type="Pfam" id="PF18117">
    <property type="entry name" value="EDS1_EP"/>
    <property type="match status" value="1"/>
</dbReference>
<evidence type="ECO:0000256" key="3">
    <source>
        <dbReference type="ARBA" id="ARBA00022490"/>
    </source>
</evidence>
<comment type="subcellular location">
    <subcellularLocation>
        <location evidence="2">Cytoplasm</location>
    </subcellularLocation>
    <subcellularLocation>
        <location evidence="1">Nucleus</location>
    </subcellularLocation>
</comment>
<dbReference type="PANTHER" id="PTHR47413">
    <property type="entry name" value="LIPASE-LIKE PAD4"/>
    <property type="match status" value="1"/>
</dbReference>
<dbReference type="Proteomes" id="UP001634007">
    <property type="component" value="Unassembled WGS sequence"/>
</dbReference>
<keyword evidence="10" id="KW-1185">Reference proteome</keyword>
<dbReference type="GO" id="GO:0005737">
    <property type="term" value="C:cytoplasm"/>
    <property type="evidence" value="ECO:0007669"/>
    <property type="project" value="UniProtKB-SubCell"/>
</dbReference>
<dbReference type="GO" id="GO:0005634">
    <property type="term" value="C:nucleus"/>
    <property type="evidence" value="ECO:0007669"/>
    <property type="project" value="UniProtKB-SubCell"/>
</dbReference>
<dbReference type="GO" id="GO:0006952">
    <property type="term" value="P:defense response"/>
    <property type="evidence" value="ECO:0007669"/>
    <property type="project" value="UniProtKB-KW"/>
</dbReference>
<evidence type="ECO:0000313" key="9">
    <source>
        <dbReference type="EMBL" id="KAL3729049.1"/>
    </source>
</evidence>
<evidence type="ECO:0000256" key="5">
    <source>
        <dbReference type="ARBA" id="ARBA00022821"/>
    </source>
</evidence>
<dbReference type="PANTHER" id="PTHR47413:SF2">
    <property type="entry name" value="LIPASE-LIKE PAD4"/>
    <property type="match status" value="1"/>
</dbReference>